<evidence type="ECO:0000256" key="10">
    <source>
        <dbReference type="ARBA" id="ARBA00023186"/>
    </source>
</evidence>
<comment type="subcellular location">
    <subcellularLocation>
        <location evidence="1">Cell inner membrane</location>
        <topology evidence="1">Multi-pass membrane protein</topology>
    </subcellularLocation>
    <subcellularLocation>
        <location evidence="13">Cell membrane</location>
        <topology evidence="13">Multi-pass membrane protein</topology>
    </subcellularLocation>
</comment>
<dbReference type="NCBIfam" id="NF002353">
    <property type="entry name" value="PRK01318.1-4"/>
    <property type="match status" value="1"/>
</dbReference>
<evidence type="ECO:0000313" key="17">
    <source>
        <dbReference type="EMBL" id="GLQ05451.1"/>
    </source>
</evidence>
<evidence type="ECO:0000256" key="2">
    <source>
        <dbReference type="ARBA" id="ARBA00010527"/>
    </source>
</evidence>
<accession>A0ABQ5U208</accession>
<name>A0ABQ5U208_9PROT</name>
<feature type="transmembrane region" description="Helical" evidence="13">
    <location>
        <begin position="437"/>
        <end position="460"/>
    </location>
</feature>
<comment type="caution">
    <text evidence="17">The sequence shown here is derived from an EMBL/GenBank/DDBJ whole genome shotgun (WGS) entry which is preliminary data.</text>
</comment>
<proteinExistence type="inferred from homology"/>
<feature type="compositionally biased region" description="Low complexity" evidence="14">
    <location>
        <begin position="48"/>
        <end position="67"/>
    </location>
</feature>
<comment type="subunit">
    <text evidence="13">Interacts with the Sec translocase complex via SecD. Specifically interacts with transmembrane segments of nascent integral membrane proteins during membrane integration.</text>
</comment>
<dbReference type="Proteomes" id="UP001161409">
    <property type="component" value="Unassembled WGS sequence"/>
</dbReference>
<gene>
    <name evidence="13 17" type="primary">yidC</name>
    <name evidence="17" type="ORF">GCM10007924_06720</name>
</gene>
<dbReference type="CDD" id="cd19961">
    <property type="entry name" value="EcYidC-like_peri"/>
    <property type="match status" value="1"/>
</dbReference>
<reference evidence="17" key="1">
    <citation type="journal article" date="2014" name="Int. J. Syst. Evol. Microbiol.">
        <title>Complete genome of a new Firmicutes species belonging to the dominant human colonic microbiota ('Ruminococcus bicirculans') reveals two chromosomes and a selective capacity to utilize plant glucans.</title>
        <authorList>
            <consortium name="NISC Comparative Sequencing Program"/>
            <person name="Wegmann U."/>
            <person name="Louis P."/>
            <person name="Goesmann A."/>
            <person name="Henrissat B."/>
            <person name="Duncan S.H."/>
            <person name="Flint H.J."/>
        </authorList>
    </citation>
    <scope>NUCLEOTIDE SEQUENCE</scope>
    <source>
        <strain evidence="17">NBRC 103408</strain>
    </source>
</reference>
<evidence type="ECO:0000256" key="4">
    <source>
        <dbReference type="ARBA" id="ARBA00022448"/>
    </source>
</evidence>
<protein>
    <recommendedName>
        <fullName evidence="3 13">Membrane protein insertase YidC</fullName>
    </recommendedName>
    <alternativeName>
        <fullName evidence="12 13">Foldase YidC</fullName>
    </alternativeName>
    <alternativeName>
        <fullName evidence="11 13">Membrane integrase YidC</fullName>
    </alternativeName>
    <alternativeName>
        <fullName evidence="13">Membrane protein YidC</fullName>
    </alternativeName>
</protein>
<keyword evidence="6 13" id="KW-0812">Transmembrane</keyword>
<dbReference type="InterPro" id="IPR047196">
    <property type="entry name" value="YidC_ALB_C"/>
</dbReference>
<dbReference type="InterPro" id="IPR001708">
    <property type="entry name" value="YidC/ALB3/OXA1/COX18"/>
</dbReference>
<reference evidence="17" key="2">
    <citation type="submission" date="2023-01" db="EMBL/GenBank/DDBJ databases">
        <title>Draft genome sequence of Sneathiella chinensis strain NBRC 103408.</title>
        <authorList>
            <person name="Sun Q."/>
            <person name="Mori K."/>
        </authorList>
    </citation>
    <scope>NUCLEOTIDE SEQUENCE</scope>
    <source>
        <strain evidence="17">NBRC 103408</strain>
    </source>
</reference>
<keyword evidence="18" id="KW-1185">Reference proteome</keyword>
<feature type="domain" description="Membrane insertase YidC/Oxa/ALB C-terminal" evidence="15">
    <location>
        <begin position="368"/>
        <end position="565"/>
    </location>
</feature>
<evidence type="ECO:0000256" key="6">
    <source>
        <dbReference type="ARBA" id="ARBA00022692"/>
    </source>
</evidence>
<evidence type="ECO:0000256" key="3">
    <source>
        <dbReference type="ARBA" id="ARBA00015325"/>
    </source>
</evidence>
<dbReference type="EMBL" id="BSNF01000001">
    <property type="protein sequence ID" value="GLQ05451.1"/>
    <property type="molecule type" value="Genomic_DNA"/>
</dbReference>
<comment type="similarity">
    <text evidence="2 13">Belongs to the OXA1/ALB3/YidC family. Type 1 subfamily.</text>
</comment>
<comment type="function">
    <text evidence="13">Required for the insertion and/or proper folding and/or complex formation of integral membrane proteins into the membrane. Involved in integration of membrane proteins that insert both dependently and independently of the Sec translocase complex, as well as at least some lipoproteins. Aids folding of multispanning membrane proteins.</text>
</comment>
<keyword evidence="10 13" id="KW-0143">Chaperone</keyword>
<dbReference type="PRINTS" id="PR00701">
    <property type="entry name" value="60KDINNERMP"/>
</dbReference>
<dbReference type="InterPro" id="IPR038221">
    <property type="entry name" value="YidC_periplasmic_sf"/>
</dbReference>
<dbReference type="InterPro" id="IPR019998">
    <property type="entry name" value="Membr_insert_YidC"/>
</dbReference>
<keyword evidence="7 13" id="KW-0653">Protein transport</keyword>
<dbReference type="HAMAP" id="MF_01810">
    <property type="entry name" value="YidC_type1"/>
    <property type="match status" value="1"/>
</dbReference>
<feature type="region of interest" description="Disordered" evidence="14">
    <location>
        <begin position="33"/>
        <end position="75"/>
    </location>
</feature>
<keyword evidence="8 13" id="KW-1133">Transmembrane helix</keyword>
<organism evidence="17 18">
    <name type="scientific">Sneathiella chinensis</name>
    <dbReference type="NCBI Taxonomy" id="349750"/>
    <lineage>
        <taxon>Bacteria</taxon>
        <taxon>Pseudomonadati</taxon>
        <taxon>Pseudomonadota</taxon>
        <taxon>Alphaproteobacteria</taxon>
        <taxon>Sneathiellales</taxon>
        <taxon>Sneathiellaceae</taxon>
        <taxon>Sneathiella</taxon>
    </lineage>
</organism>
<dbReference type="CDD" id="cd20070">
    <property type="entry name" value="5TM_YidC_Alb3"/>
    <property type="match status" value="1"/>
</dbReference>
<evidence type="ECO:0000256" key="14">
    <source>
        <dbReference type="SAM" id="MobiDB-lite"/>
    </source>
</evidence>
<evidence type="ECO:0000256" key="11">
    <source>
        <dbReference type="ARBA" id="ARBA00033245"/>
    </source>
</evidence>
<evidence type="ECO:0000256" key="13">
    <source>
        <dbReference type="HAMAP-Rule" id="MF_01810"/>
    </source>
</evidence>
<dbReference type="Pfam" id="PF02096">
    <property type="entry name" value="60KD_IMP"/>
    <property type="match status" value="1"/>
</dbReference>
<evidence type="ECO:0000313" key="18">
    <source>
        <dbReference type="Proteomes" id="UP001161409"/>
    </source>
</evidence>
<dbReference type="Pfam" id="PF14849">
    <property type="entry name" value="YidC_periplas"/>
    <property type="match status" value="1"/>
</dbReference>
<evidence type="ECO:0000256" key="5">
    <source>
        <dbReference type="ARBA" id="ARBA00022475"/>
    </source>
</evidence>
<dbReference type="RefSeq" id="WP_169559451.1">
    <property type="nucleotide sequence ID" value="NZ_BSNF01000001.1"/>
</dbReference>
<feature type="transmembrane region" description="Helical" evidence="13">
    <location>
        <begin position="526"/>
        <end position="551"/>
    </location>
</feature>
<evidence type="ECO:0000256" key="1">
    <source>
        <dbReference type="ARBA" id="ARBA00004429"/>
    </source>
</evidence>
<feature type="transmembrane region" description="Helical" evidence="13">
    <location>
        <begin position="480"/>
        <end position="505"/>
    </location>
</feature>
<dbReference type="NCBIfam" id="TIGR03593">
    <property type="entry name" value="yidC_nterm"/>
    <property type="match status" value="1"/>
</dbReference>
<keyword evidence="9 13" id="KW-0472">Membrane</keyword>
<dbReference type="PRINTS" id="PR01900">
    <property type="entry name" value="YIDCPROTEIN"/>
</dbReference>
<dbReference type="PANTHER" id="PTHR12428:SF65">
    <property type="entry name" value="CYTOCHROME C OXIDASE ASSEMBLY PROTEIN COX18, MITOCHONDRIAL"/>
    <property type="match status" value="1"/>
</dbReference>
<dbReference type="PANTHER" id="PTHR12428">
    <property type="entry name" value="OXA1"/>
    <property type="match status" value="1"/>
</dbReference>
<evidence type="ECO:0000256" key="12">
    <source>
        <dbReference type="ARBA" id="ARBA00033342"/>
    </source>
</evidence>
<sequence length="579" mass="64460">MSDQKNVILAVILSFLIIFGFQYFVETPQIEEQQTAEQTSAEGSAPKPGQAPGDASAPSAGMSAAGAMTREESLSKAPRIKINTPSLHGSVSLKGARIDDLTLINYREEVDPESPEVKLLSPAGSPAPYYAEFGWSVASGQSVNLPNSDTVWSTENDEFTPSKPLVLTWDNGEGLRFVRTYTLDENFLFTVEQKVENTTAADVTLYPYGLISRTGKPETTDFYILHEGPIGVLNATLEEIDYGDLVDDGGQNFTSTGGWMGITDKFWLTALLPDQTVQFKGRYNYVATADRYQTDYLDTAGVVIPAGGSAEATNRLFAGAKEVDVLDAYEEKYGIDRLELAIDWGWFYFLTKPIYFALDFLDKLIGNMGLAILALTVGIKLLLLPLAHKSYVSMSKMKKLQPEMVKLREQFGEDRQRLNQEMMALYKKEKANPAAGCLPILLQIPIFFSLYKVLFVTLLMRHQPFYGWITDLSAPDPTTIFNLFGLLPFSPPEFLMIGALPLLMGISMYLQQKLNPQPADPIQAKVFMFMPIFFTFLLASFPAGLVIYWTWNNILSIAQQWWIMKRMGVPIGGEAEKKA</sequence>
<feature type="transmembrane region" description="Helical" evidence="13">
    <location>
        <begin position="364"/>
        <end position="387"/>
    </location>
</feature>
<evidence type="ECO:0000256" key="9">
    <source>
        <dbReference type="ARBA" id="ARBA00023136"/>
    </source>
</evidence>
<feature type="transmembrane region" description="Helical" evidence="13">
    <location>
        <begin position="7"/>
        <end position="25"/>
    </location>
</feature>
<dbReference type="Gene3D" id="2.70.98.90">
    <property type="match status" value="1"/>
</dbReference>
<dbReference type="InterPro" id="IPR028055">
    <property type="entry name" value="YidC/Oxa/ALB_C"/>
</dbReference>
<evidence type="ECO:0000256" key="8">
    <source>
        <dbReference type="ARBA" id="ARBA00022989"/>
    </source>
</evidence>
<keyword evidence="4 13" id="KW-0813">Transport</keyword>
<evidence type="ECO:0000259" key="15">
    <source>
        <dbReference type="Pfam" id="PF02096"/>
    </source>
</evidence>
<dbReference type="InterPro" id="IPR028053">
    <property type="entry name" value="Membr_insert_YidC_N"/>
</dbReference>
<evidence type="ECO:0000256" key="7">
    <source>
        <dbReference type="ARBA" id="ARBA00022927"/>
    </source>
</evidence>
<keyword evidence="5 13" id="KW-1003">Cell membrane</keyword>
<feature type="domain" description="Membrane insertase YidC N-terminal" evidence="16">
    <location>
        <begin position="79"/>
        <end position="355"/>
    </location>
</feature>
<dbReference type="NCBIfam" id="TIGR03592">
    <property type="entry name" value="yidC_oxa1_cterm"/>
    <property type="match status" value="1"/>
</dbReference>
<evidence type="ECO:0000259" key="16">
    <source>
        <dbReference type="Pfam" id="PF14849"/>
    </source>
</evidence>